<reference evidence="2" key="1">
    <citation type="submission" date="2020-01" db="EMBL/GenBank/DDBJ databases">
        <authorList>
            <consortium name="DOE Joint Genome Institute"/>
            <person name="Haridas S."/>
            <person name="Albert R."/>
            <person name="Binder M."/>
            <person name="Bloem J."/>
            <person name="Labutti K."/>
            <person name="Salamov A."/>
            <person name="Andreopoulos B."/>
            <person name="Baker S.E."/>
            <person name="Barry K."/>
            <person name="Bills G."/>
            <person name="Bluhm B.H."/>
            <person name="Cannon C."/>
            <person name="Castanera R."/>
            <person name="Culley D.E."/>
            <person name="Daum C."/>
            <person name="Ezra D."/>
            <person name="Gonzalez J.B."/>
            <person name="Henrissat B."/>
            <person name="Kuo A."/>
            <person name="Liang C."/>
            <person name="Lipzen A."/>
            <person name="Lutzoni F."/>
            <person name="Magnuson J."/>
            <person name="Mondo S."/>
            <person name="Nolan M."/>
            <person name="Ohm R."/>
            <person name="Pangilinan J."/>
            <person name="Park H.-J."/>
            <person name="Ramirez L."/>
            <person name="Alfaro M."/>
            <person name="Sun H."/>
            <person name="Tritt A."/>
            <person name="Yoshinaga Y."/>
            <person name="Zwiers L.-H."/>
            <person name="Turgeon B.G."/>
            <person name="Goodwin S.B."/>
            <person name="Spatafora J.W."/>
            <person name="Crous P.W."/>
            <person name="Grigoriev I.V."/>
        </authorList>
    </citation>
    <scope>NUCLEOTIDE SEQUENCE</scope>
    <source>
        <strain evidence="2">CBS 394.84</strain>
    </source>
</reference>
<evidence type="ECO:0000313" key="3">
    <source>
        <dbReference type="Proteomes" id="UP000800039"/>
    </source>
</evidence>
<name>A0A9P4GPZ6_9PLEO</name>
<dbReference type="Proteomes" id="UP000800039">
    <property type="component" value="Unassembled WGS sequence"/>
</dbReference>
<sequence length="170" mass="19297">MEELEAKSKREEGRATIIVMFSRSLPFRRERLKADLQTSRPPDAHPTPDTCLSQEKTRRPRSNWPRFEDAALPVRVVRLELAGPRFVGRTLAVWALHVASPPLRQERASAHVGRETYVHQTWRAHYSGTASTNCKTASASRFCVARHLVPETPPHVPRCCWVLIAVCLLV</sequence>
<gene>
    <name evidence="2" type="ORF">K460DRAFT_90950</name>
</gene>
<protein>
    <submittedName>
        <fullName evidence="2">Uncharacterized protein</fullName>
    </submittedName>
</protein>
<comment type="caution">
    <text evidence="2">The sequence shown here is derived from an EMBL/GenBank/DDBJ whole genome shotgun (WGS) entry which is preliminary data.</text>
</comment>
<proteinExistence type="predicted"/>
<evidence type="ECO:0000256" key="1">
    <source>
        <dbReference type="SAM" id="MobiDB-lite"/>
    </source>
</evidence>
<evidence type="ECO:0000313" key="2">
    <source>
        <dbReference type="EMBL" id="KAF1849434.1"/>
    </source>
</evidence>
<accession>A0A9P4GPZ6</accession>
<feature type="region of interest" description="Disordered" evidence="1">
    <location>
        <begin position="32"/>
        <end position="62"/>
    </location>
</feature>
<dbReference type="RefSeq" id="XP_040791997.1">
    <property type="nucleotide sequence ID" value="XM_040938796.1"/>
</dbReference>
<keyword evidence="3" id="KW-1185">Reference proteome</keyword>
<organism evidence="2 3">
    <name type="scientific">Cucurbitaria berberidis CBS 394.84</name>
    <dbReference type="NCBI Taxonomy" id="1168544"/>
    <lineage>
        <taxon>Eukaryota</taxon>
        <taxon>Fungi</taxon>
        <taxon>Dikarya</taxon>
        <taxon>Ascomycota</taxon>
        <taxon>Pezizomycotina</taxon>
        <taxon>Dothideomycetes</taxon>
        <taxon>Pleosporomycetidae</taxon>
        <taxon>Pleosporales</taxon>
        <taxon>Pleosporineae</taxon>
        <taxon>Cucurbitariaceae</taxon>
        <taxon>Cucurbitaria</taxon>
    </lineage>
</organism>
<dbReference type="EMBL" id="ML976615">
    <property type="protein sequence ID" value="KAF1849434.1"/>
    <property type="molecule type" value="Genomic_DNA"/>
</dbReference>
<dbReference type="GeneID" id="63856053"/>
<dbReference type="AlphaFoldDB" id="A0A9P4GPZ6"/>